<reference evidence="6" key="1">
    <citation type="submission" date="2015-01" db="EMBL/GenBank/DDBJ databases">
        <authorList>
            <person name="Paterson Steve"/>
        </authorList>
    </citation>
    <scope>NUCLEOTIDE SEQUENCE [LARGE SCALE GENOMIC DNA]</scope>
    <source>
        <strain evidence="6">OBR1</strain>
    </source>
</reference>
<dbReference type="EMBL" id="CGIG01000001">
    <property type="protein sequence ID" value="CPR14107.1"/>
    <property type="molecule type" value="Genomic_DNA"/>
</dbReference>
<evidence type="ECO:0000313" key="5">
    <source>
        <dbReference type="EMBL" id="RLM25816.1"/>
    </source>
</evidence>
<comment type="cofactor">
    <cofactor evidence="1">
        <name>pantetheine 4'-phosphate</name>
        <dbReference type="ChEBI" id="CHEBI:47942"/>
    </cofactor>
</comment>
<dbReference type="PROSITE" id="PS00455">
    <property type="entry name" value="AMP_BINDING"/>
    <property type="match status" value="1"/>
</dbReference>
<dbReference type="Gene3D" id="1.10.1200.10">
    <property type="entry name" value="ACP-like"/>
    <property type="match status" value="1"/>
</dbReference>
<evidence type="ECO:0000256" key="1">
    <source>
        <dbReference type="ARBA" id="ARBA00001957"/>
    </source>
</evidence>
<dbReference type="EMBL" id="MJLX01000018">
    <property type="protein sequence ID" value="RLM25816.1"/>
    <property type="molecule type" value="Genomic_DNA"/>
</dbReference>
<dbReference type="GO" id="GO:0005737">
    <property type="term" value="C:cytoplasm"/>
    <property type="evidence" value="ECO:0007669"/>
    <property type="project" value="TreeGrafter"/>
</dbReference>
<dbReference type="NCBIfam" id="TIGR01733">
    <property type="entry name" value="AA-adenyl-dom"/>
    <property type="match status" value="1"/>
</dbReference>
<dbReference type="Pfam" id="PF13193">
    <property type="entry name" value="AMP-binding_C"/>
    <property type="match status" value="1"/>
</dbReference>
<dbReference type="AlphaFoldDB" id="A0A0G4JQB5"/>
<dbReference type="FunFam" id="3.40.50.12780:FF:000012">
    <property type="entry name" value="Non-ribosomal peptide synthetase"/>
    <property type="match status" value="1"/>
</dbReference>
<proteinExistence type="predicted"/>
<dbReference type="InterPro" id="IPR045851">
    <property type="entry name" value="AMP-bd_C_sf"/>
</dbReference>
<dbReference type="OrthoDB" id="5817163at2"/>
<dbReference type="InterPro" id="IPR000873">
    <property type="entry name" value="AMP-dep_synth/lig_dom"/>
</dbReference>
<dbReference type="PANTHER" id="PTHR45527">
    <property type="entry name" value="NONRIBOSOMAL PEPTIDE SYNTHETASE"/>
    <property type="match status" value="1"/>
</dbReference>
<dbReference type="InterPro" id="IPR020845">
    <property type="entry name" value="AMP-binding_CS"/>
</dbReference>
<keyword evidence="2" id="KW-0596">Phosphopantetheine</keyword>
<dbReference type="SUPFAM" id="SSF47336">
    <property type="entry name" value="ACP-like"/>
    <property type="match status" value="1"/>
</dbReference>
<dbReference type="Proteomes" id="UP000285972">
    <property type="component" value="Unassembled WGS sequence"/>
</dbReference>
<dbReference type="InterPro" id="IPR036736">
    <property type="entry name" value="ACP-like_sf"/>
</dbReference>
<keyword evidence="6" id="KW-1185">Reference proteome</keyword>
<dbReference type="GO" id="GO:0043041">
    <property type="term" value="P:amino acid activation for nonribosomal peptide biosynthetic process"/>
    <property type="evidence" value="ECO:0007669"/>
    <property type="project" value="TreeGrafter"/>
</dbReference>
<dbReference type="RefSeq" id="WP_048635985.1">
    <property type="nucleotide sequence ID" value="NZ_CGIG01000001.1"/>
</dbReference>
<dbReference type="Pfam" id="PF00550">
    <property type="entry name" value="PP-binding"/>
    <property type="match status" value="1"/>
</dbReference>
<dbReference type="InterPro" id="IPR025110">
    <property type="entry name" value="AMP-bd_C"/>
</dbReference>
<dbReference type="FunFam" id="3.40.50.980:FF:000002">
    <property type="entry name" value="Enterobactin synthetase component F"/>
    <property type="match status" value="1"/>
</dbReference>
<accession>A0A0G4JQB5</accession>
<dbReference type="CDD" id="cd05930">
    <property type="entry name" value="A_NRPS"/>
    <property type="match status" value="1"/>
</dbReference>
<dbReference type="PANTHER" id="PTHR45527:SF1">
    <property type="entry name" value="FATTY ACID SYNTHASE"/>
    <property type="match status" value="1"/>
</dbReference>
<dbReference type="Proteomes" id="UP000044377">
    <property type="component" value="Unassembled WGS sequence"/>
</dbReference>
<dbReference type="Gene3D" id="3.30.300.30">
    <property type="match status" value="1"/>
</dbReference>
<dbReference type="STRING" id="1109412.BN1221_00514c"/>
<evidence type="ECO:0000313" key="6">
    <source>
        <dbReference type="Proteomes" id="UP000044377"/>
    </source>
</evidence>
<organism evidence="4 6">
    <name type="scientific">Brenneria goodwinii</name>
    <dbReference type="NCBI Taxonomy" id="1109412"/>
    <lineage>
        <taxon>Bacteria</taxon>
        <taxon>Pseudomonadati</taxon>
        <taxon>Pseudomonadota</taxon>
        <taxon>Gammaproteobacteria</taxon>
        <taxon>Enterobacterales</taxon>
        <taxon>Pectobacteriaceae</taxon>
        <taxon>Brenneria</taxon>
    </lineage>
</organism>
<dbReference type="SUPFAM" id="SSF56801">
    <property type="entry name" value="Acetyl-CoA synthetase-like"/>
    <property type="match status" value="1"/>
</dbReference>
<dbReference type="KEGG" id="bgj:AWC36_13815"/>
<dbReference type="PROSITE" id="PS50075">
    <property type="entry name" value="CARRIER"/>
    <property type="match status" value="1"/>
</dbReference>
<evidence type="ECO:0000313" key="4">
    <source>
        <dbReference type="EMBL" id="CPR14107.1"/>
    </source>
</evidence>
<dbReference type="Gene3D" id="2.30.38.10">
    <property type="entry name" value="Luciferase, Domain 3"/>
    <property type="match status" value="1"/>
</dbReference>
<dbReference type="FunFam" id="3.40.50.980:FF:000001">
    <property type="entry name" value="Non-ribosomal peptide synthetase"/>
    <property type="match status" value="1"/>
</dbReference>
<feature type="domain" description="Carrier" evidence="3">
    <location>
        <begin position="516"/>
        <end position="591"/>
    </location>
</feature>
<reference evidence="5 7" key="3">
    <citation type="submission" date="2016-09" db="EMBL/GenBank/DDBJ databases">
        <authorList>
            <person name="Doonan J."/>
            <person name="Pachebat J.A."/>
            <person name="Golyshin P.N."/>
            <person name="Denman S."/>
            <person name="Mcdonald J.E."/>
        </authorList>
    </citation>
    <scope>NUCLEOTIDE SEQUENCE [LARGE SCALE GENOMIC DNA]</scope>
    <source>
        <strain evidence="5 7">FRB141</strain>
    </source>
</reference>
<evidence type="ECO:0000259" key="3">
    <source>
        <dbReference type="PROSITE" id="PS50075"/>
    </source>
</evidence>
<dbReference type="Gene3D" id="3.40.50.980">
    <property type="match status" value="2"/>
</dbReference>
<dbReference type="Pfam" id="PF00501">
    <property type="entry name" value="AMP-binding"/>
    <property type="match status" value="1"/>
</dbReference>
<dbReference type="GeneID" id="70907881"/>
<dbReference type="GO" id="GO:0031177">
    <property type="term" value="F:phosphopantetheine binding"/>
    <property type="evidence" value="ECO:0007669"/>
    <property type="project" value="TreeGrafter"/>
</dbReference>
<dbReference type="InterPro" id="IPR009081">
    <property type="entry name" value="PP-bd_ACP"/>
</dbReference>
<dbReference type="GO" id="GO:0044550">
    <property type="term" value="P:secondary metabolite biosynthetic process"/>
    <property type="evidence" value="ECO:0007669"/>
    <property type="project" value="TreeGrafter"/>
</dbReference>
<reference evidence="4" key="2">
    <citation type="submission" date="2015-01" db="EMBL/GenBank/DDBJ databases">
        <authorList>
            <person name="Xiang T."/>
            <person name="Song Y."/>
            <person name="Huang L."/>
            <person name="Wang B."/>
            <person name="Wu P."/>
        </authorList>
    </citation>
    <scope>NUCLEOTIDE SEQUENCE [LARGE SCALE GENOMIC DNA]</scope>
    <source>
        <strain evidence="4">OBR1</strain>
    </source>
</reference>
<evidence type="ECO:0000256" key="2">
    <source>
        <dbReference type="ARBA" id="ARBA00022450"/>
    </source>
</evidence>
<protein>
    <submittedName>
        <fullName evidence="4">Peptide synthetase</fullName>
    </submittedName>
</protein>
<evidence type="ECO:0000313" key="7">
    <source>
        <dbReference type="Proteomes" id="UP000285972"/>
    </source>
</evidence>
<dbReference type="InterPro" id="IPR010071">
    <property type="entry name" value="AA_adenyl_dom"/>
</dbReference>
<sequence>MASEKILHAKFKQQSNSTPNLVALRCEKNVLTYKQLDQYTDALAGELISRGVSPGDIVGVYLNKGVDLVISLLGILKAGACYLPLDPYYPVKRLAYMISHAGAKWVITDSVPEQTLNAASPDCEWLDITRLDLTQPVAPKLPQVSDNRLCYVMYTSGSTGKPKGVMVSHRTVVLYLEWMQTAFNLRQHDVVLSQSSFSFDVSVWEIFWPLVVGASCALSDEEMKYDPQLMANFIRRHQVTVAQFVPTALRVIADANVVGDCRTLRHLFSGGEALPQTLVDDLSRQFSGKIHNLYGPTEATIFACYWPCLAGQGEGIVPIGRPIPHARAYVLNEALEPVPAGACGELYLGGDILAKGYLHAEVMTNERFVHDPFSHGNGDKMYRTGDLVKRLDDDVLVFIGRVDDQVKVRGHRIELAEIETHLQALPQISHAAVIVELHPQNKMPTLSAFYVARHPSSVNVQEIKTSLAKSLPFYMLPTRFIRLDKMPVHPNGKIDKSNLHSYENKKERVLEEIKNNINADVEEKIISVWKSVLNNKELSTKDNFFDAGGNSLLMAKVHREIKNKFSTPVSIMDLFQYPTVQMLSQRIVEKHAEISGKKK</sequence>
<name>A0A0G4JQB5_9GAMM</name>
<gene>
    <name evidence="5" type="ORF">BIY26_08520</name>
    <name evidence="4" type="ORF">BN1221_00514c</name>
</gene>